<name>A0A6H1ZQT4_9ZZZZ</name>
<sequence>MSTKTKHDAIANLVNEATNQGQMQDICIVVLSIQGKDVKVSSRGNMDDQNLVIGLNALITDIIKKWPL</sequence>
<protein>
    <submittedName>
        <fullName evidence="1">Uncharacterized protein</fullName>
    </submittedName>
</protein>
<dbReference type="EMBL" id="MT142510">
    <property type="protein sequence ID" value="QJA83394.1"/>
    <property type="molecule type" value="Genomic_DNA"/>
</dbReference>
<evidence type="ECO:0000313" key="3">
    <source>
        <dbReference type="EMBL" id="QJA83394.1"/>
    </source>
</evidence>
<dbReference type="EMBL" id="MT144728">
    <property type="protein sequence ID" value="QJH98347.1"/>
    <property type="molecule type" value="Genomic_DNA"/>
</dbReference>
<reference evidence="1" key="1">
    <citation type="submission" date="2020-03" db="EMBL/GenBank/DDBJ databases">
        <title>The deep terrestrial virosphere.</title>
        <authorList>
            <person name="Holmfeldt K."/>
            <person name="Nilsson E."/>
            <person name="Simone D."/>
            <person name="Lopez-Fernandez M."/>
            <person name="Wu X."/>
            <person name="de Brujin I."/>
            <person name="Lundin D."/>
            <person name="Andersson A."/>
            <person name="Bertilsson S."/>
            <person name="Dopson M."/>
        </authorList>
    </citation>
    <scope>NUCLEOTIDE SEQUENCE</scope>
    <source>
        <strain evidence="3">MM415A00288</strain>
        <strain evidence="2">MM415B00385</strain>
        <strain evidence="1">TM448A01538</strain>
        <strain evidence="4">TM448B01270</strain>
    </source>
</reference>
<dbReference type="EMBL" id="MT141541">
    <property type="protein sequence ID" value="QJA65576.1"/>
    <property type="molecule type" value="Genomic_DNA"/>
</dbReference>
<evidence type="ECO:0000313" key="2">
    <source>
        <dbReference type="EMBL" id="QJA65576.1"/>
    </source>
</evidence>
<organism evidence="1">
    <name type="scientific">viral metagenome</name>
    <dbReference type="NCBI Taxonomy" id="1070528"/>
    <lineage>
        <taxon>unclassified sequences</taxon>
        <taxon>metagenomes</taxon>
        <taxon>organismal metagenomes</taxon>
    </lineage>
</organism>
<evidence type="ECO:0000313" key="4">
    <source>
        <dbReference type="EMBL" id="QJH98347.1"/>
    </source>
</evidence>
<accession>A0A6H1ZQT4</accession>
<evidence type="ECO:0000313" key="1">
    <source>
        <dbReference type="EMBL" id="QJA49934.1"/>
    </source>
</evidence>
<gene>
    <name evidence="3" type="ORF">MM415A00288_0014</name>
    <name evidence="2" type="ORF">MM415B00385_0014</name>
    <name evidence="1" type="ORF">TM448A01538_0004</name>
    <name evidence="4" type="ORF">TM448B01270_0013</name>
</gene>
<proteinExistence type="predicted"/>
<dbReference type="AlphaFoldDB" id="A0A6H1ZQT4"/>
<dbReference type="EMBL" id="MT144164">
    <property type="protein sequence ID" value="QJA49934.1"/>
    <property type="molecule type" value="Genomic_DNA"/>
</dbReference>